<reference evidence="2 3" key="1">
    <citation type="submission" date="2021-06" db="EMBL/GenBank/DDBJ databases">
        <title>Caerostris darwini draft genome.</title>
        <authorList>
            <person name="Kono N."/>
            <person name="Arakawa K."/>
        </authorList>
    </citation>
    <scope>NUCLEOTIDE SEQUENCE [LARGE SCALE GENOMIC DNA]</scope>
</reference>
<keyword evidence="3" id="KW-1185">Reference proteome</keyword>
<dbReference type="Proteomes" id="UP001054837">
    <property type="component" value="Unassembled WGS sequence"/>
</dbReference>
<dbReference type="EMBL" id="BPLQ01014022">
    <property type="protein sequence ID" value="GIY76609.1"/>
    <property type="molecule type" value="Genomic_DNA"/>
</dbReference>
<evidence type="ECO:0000256" key="1">
    <source>
        <dbReference type="SAM" id="MobiDB-lite"/>
    </source>
</evidence>
<feature type="region of interest" description="Disordered" evidence="1">
    <location>
        <begin position="65"/>
        <end position="88"/>
    </location>
</feature>
<protein>
    <submittedName>
        <fullName evidence="2">Uncharacterized protein</fullName>
    </submittedName>
</protein>
<proteinExistence type="predicted"/>
<comment type="caution">
    <text evidence="2">The sequence shown here is derived from an EMBL/GenBank/DDBJ whole genome shotgun (WGS) entry which is preliminary data.</text>
</comment>
<name>A0AAV4W420_9ARAC</name>
<evidence type="ECO:0000313" key="2">
    <source>
        <dbReference type="EMBL" id="GIY76609.1"/>
    </source>
</evidence>
<gene>
    <name evidence="2" type="ORF">CDAR_242581</name>
</gene>
<dbReference type="AlphaFoldDB" id="A0AAV4W420"/>
<evidence type="ECO:0000313" key="3">
    <source>
        <dbReference type="Proteomes" id="UP001054837"/>
    </source>
</evidence>
<accession>A0AAV4W420</accession>
<organism evidence="2 3">
    <name type="scientific">Caerostris darwini</name>
    <dbReference type="NCBI Taxonomy" id="1538125"/>
    <lineage>
        <taxon>Eukaryota</taxon>
        <taxon>Metazoa</taxon>
        <taxon>Ecdysozoa</taxon>
        <taxon>Arthropoda</taxon>
        <taxon>Chelicerata</taxon>
        <taxon>Arachnida</taxon>
        <taxon>Araneae</taxon>
        <taxon>Araneomorphae</taxon>
        <taxon>Entelegynae</taxon>
        <taxon>Araneoidea</taxon>
        <taxon>Araneidae</taxon>
        <taxon>Caerostris</taxon>
    </lineage>
</organism>
<sequence>MVARQQTLGQHFPKVFHGVLNDMKLINPSRSDLFATFHCKAQNTKLTSPVVRTILLDIVPPNLSHHQPPEYAGGGAAPQPGLRDPGFAPLRQDILVVGRQSPLRPHRHRPRQHHLLCPAPAAQAPAQQGGPLLQGAQPQALRQRSGRRQSAQCNV</sequence>
<feature type="compositionally biased region" description="Low complexity" evidence="1">
    <location>
        <begin position="122"/>
        <end position="141"/>
    </location>
</feature>
<feature type="region of interest" description="Disordered" evidence="1">
    <location>
        <begin position="122"/>
        <end position="155"/>
    </location>
</feature>